<evidence type="ECO:0000256" key="1">
    <source>
        <dbReference type="HAMAP-Rule" id="MF_00122"/>
    </source>
</evidence>
<gene>
    <name evidence="1" type="primary">gatC</name>
    <name evidence="2" type="ORF">A2494_02355</name>
</gene>
<dbReference type="Proteomes" id="UP000178106">
    <property type="component" value="Unassembled WGS sequence"/>
</dbReference>
<keyword evidence="1" id="KW-0067">ATP-binding</keyword>
<dbReference type="EMBL" id="MHLU01000064">
    <property type="protein sequence ID" value="OGZ19193.1"/>
    <property type="molecule type" value="Genomic_DNA"/>
</dbReference>
<dbReference type="HAMAP" id="MF_00122">
    <property type="entry name" value="GatC"/>
    <property type="match status" value="1"/>
</dbReference>
<dbReference type="PANTHER" id="PTHR15004">
    <property type="entry name" value="GLUTAMYL-TRNA(GLN) AMIDOTRANSFERASE SUBUNIT C, MITOCHONDRIAL"/>
    <property type="match status" value="1"/>
</dbReference>
<dbReference type="GO" id="GO:0050567">
    <property type="term" value="F:glutaminyl-tRNA synthase (glutamine-hydrolyzing) activity"/>
    <property type="evidence" value="ECO:0007669"/>
    <property type="project" value="UniProtKB-UniRule"/>
</dbReference>
<dbReference type="PANTHER" id="PTHR15004:SF0">
    <property type="entry name" value="GLUTAMYL-TRNA(GLN) AMIDOTRANSFERASE SUBUNIT C, MITOCHONDRIAL"/>
    <property type="match status" value="1"/>
</dbReference>
<evidence type="ECO:0000313" key="2">
    <source>
        <dbReference type="EMBL" id="OGZ19193.1"/>
    </source>
</evidence>
<dbReference type="GO" id="GO:0006450">
    <property type="term" value="P:regulation of translational fidelity"/>
    <property type="evidence" value="ECO:0007669"/>
    <property type="project" value="InterPro"/>
</dbReference>
<keyword evidence="1" id="KW-0547">Nucleotide-binding</keyword>
<dbReference type="InterPro" id="IPR036113">
    <property type="entry name" value="Asp/Glu-ADT_sf_sub_c"/>
</dbReference>
<comment type="catalytic activity">
    <reaction evidence="1">
        <text>L-aspartyl-tRNA(Asn) + L-glutamine + ATP + H2O = L-asparaginyl-tRNA(Asn) + L-glutamate + ADP + phosphate + 2 H(+)</text>
        <dbReference type="Rhea" id="RHEA:14513"/>
        <dbReference type="Rhea" id="RHEA-COMP:9674"/>
        <dbReference type="Rhea" id="RHEA-COMP:9677"/>
        <dbReference type="ChEBI" id="CHEBI:15377"/>
        <dbReference type="ChEBI" id="CHEBI:15378"/>
        <dbReference type="ChEBI" id="CHEBI:29985"/>
        <dbReference type="ChEBI" id="CHEBI:30616"/>
        <dbReference type="ChEBI" id="CHEBI:43474"/>
        <dbReference type="ChEBI" id="CHEBI:58359"/>
        <dbReference type="ChEBI" id="CHEBI:78515"/>
        <dbReference type="ChEBI" id="CHEBI:78516"/>
        <dbReference type="ChEBI" id="CHEBI:456216"/>
    </reaction>
</comment>
<sequence>MLQRNDVEHLGLLARIALSEEEKDEFTSELDSVLSYVSEISKVTTDADAVPLVGELRNVMREDDALNPGGEFTEEILKNAPATEDGYVKVKQIF</sequence>
<dbReference type="Gene3D" id="1.10.20.60">
    <property type="entry name" value="Glu-tRNAGln amidotransferase C subunit, N-terminal domain"/>
    <property type="match status" value="1"/>
</dbReference>
<reference evidence="2 3" key="1">
    <citation type="journal article" date="2016" name="Nat. Commun.">
        <title>Thousands of microbial genomes shed light on interconnected biogeochemical processes in an aquifer system.</title>
        <authorList>
            <person name="Anantharaman K."/>
            <person name="Brown C.T."/>
            <person name="Hug L.A."/>
            <person name="Sharon I."/>
            <person name="Castelle C.J."/>
            <person name="Probst A.J."/>
            <person name="Thomas B.C."/>
            <person name="Singh A."/>
            <person name="Wilkins M.J."/>
            <person name="Karaoz U."/>
            <person name="Brodie E.L."/>
            <person name="Williams K.H."/>
            <person name="Hubbard S.S."/>
            <person name="Banfield J.F."/>
        </authorList>
    </citation>
    <scope>NUCLEOTIDE SEQUENCE [LARGE SCALE GENOMIC DNA]</scope>
</reference>
<dbReference type="GO" id="GO:0006412">
    <property type="term" value="P:translation"/>
    <property type="evidence" value="ECO:0007669"/>
    <property type="project" value="UniProtKB-UniRule"/>
</dbReference>
<comment type="caution">
    <text evidence="2">The sequence shown here is derived from an EMBL/GenBank/DDBJ whole genome shotgun (WGS) entry which is preliminary data.</text>
</comment>
<name>A0A1G2E058_9BACT</name>
<dbReference type="InterPro" id="IPR003837">
    <property type="entry name" value="GatC"/>
</dbReference>
<dbReference type="GO" id="GO:0005524">
    <property type="term" value="F:ATP binding"/>
    <property type="evidence" value="ECO:0007669"/>
    <property type="project" value="UniProtKB-KW"/>
</dbReference>
<comment type="similarity">
    <text evidence="1">Belongs to the GatC family.</text>
</comment>
<comment type="subunit">
    <text evidence="1">Heterotrimer of A, B and C subunits.</text>
</comment>
<dbReference type="GO" id="GO:0070681">
    <property type="term" value="P:glutaminyl-tRNAGln biosynthesis via transamidation"/>
    <property type="evidence" value="ECO:0007669"/>
    <property type="project" value="TreeGrafter"/>
</dbReference>
<accession>A0A1G2E058</accession>
<evidence type="ECO:0000313" key="3">
    <source>
        <dbReference type="Proteomes" id="UP000178106"/>
    </source>
</evidence>
<comment type="function">
    <text evidence="1">Allows the formation of correctly charged Asn-tRNA(Asn) or Gln-tRNA(Gln) through the transamidation of misacylated Asp-tRNA(Asn) or Glu-tRNA(Gln) in organisms which lack either or both of asparaginyl-tRNA or glutaminyl-tRNA synthetases. The reaction takes place in the presence of glutamine and ATP through an activated phospho-Asp-tRNA(Asn) or phospho-Glu-tRNA(Gln).</text>
</comment>
<dbReference type="GO" id="GO:0050566">
    <property type="term" value="F:asparaginyl-tRNA synthase (glutamine-hydrolyzing) activity"/>
    <property type="evidence" value="ECO:0007669"/>
    <property type="project" value="RHEA"/>
</dbReference>
<proteinExistence type="inferred from homology"/>
<keyword evidence="1" id="KW-0648">Protein biosynthesis</keyword>
<dbReference type="AlphaFoldDB" id="A0A1G2E058"/>
<keyword evidence="1" id="KW-0436">Ligase</keyword>
<comment type="catalytic activity">
    <reaction evidence="1">
        <text>L-glutamyl-tRNA(Gln) + L-glutamine + ATP + H2O = L-glutaminyl-tRNA(Gln) + L-glutamate + ADP + phosphate + H(+)</text>
        <dbReference type="Rhea" id="RHEA:17521"/>
        <dbReference type="Rhea" id="RHEA-COMP:9681"/>
        <dbReference type="Rhea" id="RHEA-COMP:9684"/>
        <dbReference type="ChEBI" id="CHEBI:15377"/>
        <dbReference type="ChEBI" id="CHEBI:15378"/>
        <dbReference type="ChEBI" id="CHEBI:29985"/>
        <dbReference type="ChEBI" id="CHEBI:30616"/>
        <dbReference type="ChEBI" id="CHEBI:43474"/>
        <dbReference type="ChEBI" id="CHEBI:58359"/>
        <dbReference type="ChEBI" id="CHEBI:78520"/>
        <dbReference type="ChEBI" id="CHEBI:78521"/>
        <dbReference type="ChEBI" id="CHEBI:456216"/>
    </reaction>
</comment>
<dbReference type="SUPFAM" id="SSF141000">
    <property type="entry name" value="Glu-tRNAGln amidotransferase C subunit"/>
    <property type="match status" value="1"/>
</dbReference>
<dbReference type="EC" id="6.3.5.-" evidence="1"/>
<protein>
    <recommendedName>
        <fullName evidence="1">Aspartyl/glutamyl-tRNA(Asn/Gln) amidotransferase subunit C</fullName>
        <shortName evidence="1">Asp/Glu-ADT subunit C</shortName>
        <ecNumber evidence="1">6.3.5.-</ecNumber>
    </recommendedName>
</protein>
<dbReference type="NCBIfam" id="TIGR00135">
    <property type="entry name" value="gatC"/>
    <property type="match status" value="1"/>
</dbReference>
<dbReference type="Pfam" id="PF02686">
    <property type="entry name" value="GatC"/>
    <property type="match status" value="1"/>
</dbReference>
<organism evidence="2 3">
    <name type="scientific">Candidatus Lloydbacteria bacterium RIFOXYC12_FULL_46_25</name>
    <dbReference type="NCBI Taxonomy" id="1798670"/>
    <lineage>
        <taxon>Bacteria</taxon>
        <taxon>Candidatus Lloydiibacteriota</taxon>
    </lineage>
</organism>